<dbReference type="GO" id="GO:0015074">
    <property type="term" value="P:DNA integration"/>
    <property type="evidence" value="ECO:0007669"/>
    <property type="project" value="InterPro"/>
</dbReference>
<dbReference type="Ensembl" id="ENSGACT00000035480.1">
    <property type="protein sequence ID" value="ENSGACP00000052769.1"/>
    <property type="gene ID" value="ENSGACG00000025594.1"/>
</dbReference>
<dbReference type="SUPFAM" id="SSF46689">
    <property type="entry name" value="Homeodomain-like"/>
    <property type="match status" value="1"/>
</dbReference>
<reference evidence="3" key="3">
    <citation type="submission" date="2025-09" db="UniProtKB">
        <authorList>
            <consortium name="Ensembl"/>
        </authorList>
    </citation>
    <scope>IDENTIFICATION</scope>
</reference>
<keyword evidence="4" id="KW-1185">Reference proteome</keyword>
<dbReference type="AlphaFoldDB" id="A0AAQ4QNB4"/>
<dbReference type="InterPro" id="IPR002492">
    <property type="entry name" value="Transposase_Tc1-like"/>
</dbReference>
<reference evidence="3 4" key="1">
    <citation type="journal article" date="2021" name="G3 (Bethesda)">
        <title>Improved contiguity of the threespine stickleback genome using long-read sequencing.</title>
        <authorList>
            <person name="Nath S."/>
            <person name="Shaw D.E."/>
            <person name="White M.A."/>
        </authorList>
    </citation>
    <scope>NUCLEOTIDE SEQUENCE [LARGE SCALE GENOMIC DNA]</scope>
    <source>
        <strain evidence="3 4">Lake Benthic</strain>
    </source>
</reference>
<dbReference type="Proteomes" id="UP000007635">
    <property type="component" value="Chromosome XVIII"/>
</dbReference>
<proteinExistence type="predicted"/>
<dbReference type="GO" id="GO:0003677">
    <property type="term" value="F:DNA binding"/>
    <property type="evidence" value="ECO:0007669"/>
    <property type="project" value="InterPro"/>
</dbReference>
<dbReference type="Gene3D" id="3.30.420.10">
    <property type="entry name" value="Ribonuclease H-like superfamily/Ribonuclease H"/>
    <property type="match status" value="1"/>
</dbReference>
<sequence>MGKTADLTAVQRTITDTLHQEGNTQKDISQRASCSQSAVSKHIHKKSVGRGKKRCTTKRDDRSLRSIVKKSRFQNLGELQRQWTEAGVQVSKATVHRRVGQMGSNSRVPVVKPPLNSRQRKKRLTWAVEKHRTAAEWSKVLFSDESKCSFGSQGARGWRKAGEEQNPSCLKSSVKFPQSVMVWEPCQLLVLVHCVSSSPE</sequence>
<name>A0AAQ4QNB4_GASAC</name>
<feature type="compositionally biased region" description="Basic residues" evidence="1">
    <location>
        <begin position="41"/>
        <end position="56"/>
    </location>
</feature>
<feature type="region of interest" description="Disordered" evidence="1">
    <location>
        <begin position="41"/>
        <end position="60"/>
    </location>
</feature>
<dbReference type="InterPro" id="IPR009057">
    <property type="entry name" value="Homeodomain-like_sf"/>
</dbReference>
<protein>
    <recommendedName>
        <fullName evidence="2">Transposase Tc1-like domain-containing protein</fullName>
    </recommendedName>
</protein>
<dbReference type="GO" id="GO:0006313">
    <property type="term" value="P:DNA transposition"/>
    <property type="evidence" value="ECO:0007669"/>
    <property type="project" value="InterPro"/>
</dbReference>
<evidence type="ECO:0000313" key="3">
    <source>
        <dbReference type="Ensembl" id="ENSGACP00000052769.1"/>
    </source>
</evidence>
<evidence type="ECO:0000313" key="4">
    <source>
        <dbReference type="Proteomes" id="UP000007635"/>
    </source>
</evidence>
<reference evidence="3" key="2">
    <citation type="submission" date="2025-08" db="UniProtKB">
        <authorList>
            <consortium name="Ensembl"/>
        </authorList>
    </citation>
    <scope>IDENTIFICATION</scope>
</reference>
<feature type="domain" description="Transposase Tc1-like" evidence="2">
    <location>
        <begin position="61"/>
        <end position="129"/>
    </location>
</feature>
<dbReference type="GeneTree" id="ENSGT01150000286900"/>
<evidence type="ECO:0000259" key="2">
    <source>
        <dbReference type="Pfam" id="PF01498"/>
    </source>
</evidence>
<organism evidence="3 4">
    <name type="scientific">Gasterosteus aculeatus aculeatus</name>
    <name type="common">three-spined stickleback</name>
    <dbReference type="NCBI Taxonomy" id="481459"/>
    <lineage>
        <taxon>Eukaryota</taxon>
        <taxon>Metazoa</taxon>
        <taxon>Chordata</taxon>
        <taxon>Craniata</taxon>
        <taxon>Vertebrata</taxon>
        <taxon>Euteleostomi</taxon>
        <taxon>Actinopterygii</taxon>
        <taxon>Neopterygii</taxon>
        <taxon>Teleostei</taxon>
        <taxon>Neoteleostei</taxon>
        <taxon>Acanthomorphata</taxon>
        <taxon>Eupercaria</taxon>
        <taxon>Perciformes</taxon>
        <taxon>Cottioidei</taxon>
        <taxon>Gasterosteales</taxon>
        <taxon>Gasterosteidae</taxon>
        <taxon>Gasterosteus</taxon>
    </lineage>
</organism>
<dbReference type="Pfam" id="PF01498">
    <property type="entry name" value="HTH_Tnp_Tc3_2"/>
    <property type="match status" value="1"/>
</dbReference>
<evidence type="ECO:0000256" key="1">
    <source>
        <dbReference type="SAM" id="MobiDB-lite"/>
    </source>
</evidence>
<accession>A0AAQ4QNB4</accession>
<dbReference type="InterPro" id="IPR036397">
    <property type="entry name" value="RNaseH_sf"/>
</dbReference>